<dbReference type="EMBL" id="LPWA01000101">
    <property type="protein sequence ID" value="KUM26851.1"/>
    <property type="molecule type" value="Genomic_DNA"/>
</dbReference>
<dbReference type="Proteomes" id="UP000053176">
    <property type="component" value="Unassembled WGS sequence"/>
</dbReference>
<feature type="chain" id="PRO_5007099235" evidence="1">
    <location>
        <begin position="22"/>
        <end position="197"/>
    </location>
</feature>
<accession>A0A101KTX9</accession>
<dbReference type="OrthoDB" id="8019273at2"/>
<comment type="caution">
    <text evidence="2">The sequence shown here is derived from an EMBL/GenBank/DDBJ whole genome shotgun (WGS) entry which is preliminary data.</text>
</comment>
<feature type="signal peptide" evidence="1">
    <location>
        <begin position="1"/>
        <end position="21"/>
    </location>
</feature>
<evidence type="ECO:0000256" key="1">
    <source>
        <dbReference type="SAM" id="SignalP"/>
    </source>
</evidence>
<keyword evidence="1" id="KW-0732">Signal</keyword>
<evidence type="ECO:0000313" key="2">
    <source>
        <dbReference type="EMBL" id="KUM26851.1"/>
    </source>
</evidence>
<sequence length="197" mass="21003">MKAITTGFVFAMLALAGAAQAADCVDAKSAKAGFVLEKPGIRSEFRPAPGGMVAVANNYQSQSPQTQYLYAGLIEVFRDSDTGRLSMIPLGDVKKLFPLKTGAKSKTEFVRLSSKKTPKGTETLALAVKGKETYKLGDCTYNVLAVSETLTGDSGAVIDTFTALYSPDLQAVLARRYDEGTSAQSEVGFETIKPLKE</sequence>
<evidence type="ECO:0000313" key="3">
    <source>
        <dbReference type="Proteomes" id="UP000053176"/>
    </source>
</evidence>
<gene>
    <name evidence="2" type="ORF">AU467_19120</name>
</gene>
<dbReference type="AlphaFoldDB" id="A0A101KTX9"/>
<reference evidence="2 3" key="1">
    <citation type="submission" date="2015-12" db="EMBL/GenBank/DDBJ databases">
        <title>Draft genome sequence of Mesorhizobium sp. UFLA 01-765, a multitolerant efficient symbiont and plant-growth promoting strain isolated from Zn-mining soil using Leucaena leucocephala as a trap plant.</title>
        <authorList>
            <person name="Rangel W.M."/>
            <person name="Thijs S."/>
            <person name="Longatti S.M."/>
            <person name="Moreira F.M."/>
            <person name="Weyens N."/>
            <person name="Vangronsveld J."/>
            <person name="Van Hamme J.D."/>
            <person name="Bottos E.M."/>
            <person name="Rineau F."/>
        </authorList>
    </citation>
    <scope>NUCLEOTIDE SEQUENCE [LARGE SCALE GENOMIC DNA]</scope>
    <source>
        <strain evidence="2 3">UFLA 01-765</strain>
    </source>
</reference>
<protein>
    <submittedName>
        <fullName evidence="2">Uncharacterized protein</fullName>
    </submittedName>
</protein>
<name>A0A101KTX9_RHILI</name>
<proteinExistence type="predicted"/>
<organism evidence="2 3">
    <name type="scientific">Rhizobium loti</name>
    <name type="common">Mesorhizobium loti</name>
    <dbReference type="NCBI Taxonomy" id="381"/>
    <lineage>
        <taxon>Bacteria</taxon>
        <taxon>Pseudomonadati</taxon>
        <taxon>Pseudomonadota</taxon>
        <taxon>Alphaproteobacteria</taxon>
        <taxon>Hyphomicrobiales</taxon>
        <taxon>Phyllobacteriaceae</taxon>
        <taxon>Mesorhizobium</taxon>
    </lineage>
</organism>